<evidence type="ECO:0000256" key="6">
    <source>
        <dbReference type="ARBA" id="ARBA00023002"/>
    </source>
</evidence>
<feature type="transmembrane region" description="Helical" evidence="12">
    <location>
        <begin position="24"/>
        <end position="45"/>
    </location>
</feature>
<feature type="transmembrane region" description="Helical" evidence="12">
    <location>
        <begin position="278"/>
        <end position="295"/>
    </location>
</feature>
<keyword evidence="14" id="KW-1185">Reference proteome</keyword>
<keyword evidence="5 12" id="KW-1133">Transmembrane helix</keyword>
<evidence type="ECO:0000256" key="12">
    <source>
        <dbReference type="SAM" id="Phobius"/>
    </source>
</evidence>
<protein>
    <submittedName>
        <fullName evidence="13">Cytochrome oxidase assembly</fullName>
    </submittedName>
</protein>
<dbReference type="GO" id="GO:0046872">
    <property type="term" value="F:metal ion binding"/>
    <property type="evidence" value="ECO:0007669"/>
    <property type="project" value="UniProtKB-KW"/>
</dbReference>
<feature type="transmembrane region" description="Helical" evidence="12">
    <location>
        <begin position="75"/>
        <end position="98"/>
    </location>
</feature>
<dbReference type="AlphaFoldDB" id="A0A1J0ADF8"/>
<dbReference type="GO" id="GO:0006784">
    <property type="term" value="P:heme A biosynthetic process"/>
    <property type="evidence" value="ECO:0007669"/>
    <property type="project" value="InterPro"/>
</dbReference>
<organism evidence="13 14">
    <name type="scientific">Gloeomargarita lithophora Alchichica-D10</name>
    <dbReference type="NCBI Taxonomy" id="1188229"/>
    <lineage>
        <taxon>Bacteria</taxon>
        <taxon>Bacillati</taxon>
        <taxon>Cyanobacteriota</taxon>
        <taxon>Cyanophyceae</taxon>
        <taxon>Gloeomargaritales</taxon>
        <taxon>Gloeomargaritaceae</taxon>
        <taxon>Gloeomargarita</taxon>
    </lineage>
</organism>
<sequence>MIGTQIESSESSEGWVPQVLVRRWLWLLAAATWGLMALGSATRVMEAGLACPDWPLCFGQVLPAQQMDLRVFLEWFHRLVAATVGFGVLLLVGMGWWWRAHLPRWLPWGVTAALGLVLWQGILGGLTVTQLLRFDIVTAHLGTGLAFFSLLLTLAVSLMDLSVALSLPQYLPGLSLVSAVTVYGQSLLGGLVASRWAAHQCFLGRELCQVLHWHLLGLIPAMGLVLVVGVQTLRQKRVAPWLGQLGHGVLVMLIVQIGVGVATYQLRLQVEPLTVTHQAVGALLLGMLVVLTVLLQRVTVPPTQTIC</sequence>
<dbReference type="PANTHER" id="PTHR35457:SF1">
    <property type="entry name" value="HEME A SYNTHASE"/>
    <property type="match status" value="1"/>
</dbReference>
<evidence type="ECO:0000256" key="9">
    <source>
        <dbReference type="ARBA" id="ARBA00023136"/>
    </source>
</evidence>
<evidence type="ECO:0000256" key="5">
    <source>
        <dbReference type="ARBA" id="ARBA00022989"/>
    </source>
</evidence>
<evidence type="ECO:0000256" key="2">
    <source>
        <dbReference type="ARBA" id="ARBA00022475"/>
    </source>
</evidence>
<feature type="transmembrane region" description="Helical" evidence="12">
    <location>
        <begin position="105"/>
        <end position="126"/>
    </location>
</feature>
<accession>A0A1J0ADF8</accession>
<evidence type="ECO:0000256" key="10">
    <source>
        <dbReference type="ARBA" id="ARBA00023157"/>
    </source>
</evidence>
<keyword evidence="6" id="KW-0560">Oxidoreductase</keyword>
<evidence type="ECO:0000256" key="3">
    <source>
        <dbReference type="ARBA" id="ARBA00022692"/>
    </source>
</evidence>
<dbReference type="KEGG" id="glt:GlitD10_1619"/>
<reference evidence="13 14" key="1">
    <citation type="submission" date="2016-10" db="EMBL/GenBank/DDBJ databases">
        <title>Description of Gloeomargarita lithophora gen. nov., sp. nov., a thylakoid-bearing basal-branching cyanobacterium with intracellular carbonates, and proposal for Gloeomargaritales ord. nov.</title>
        <authorList>
            <person name="Moreira D."/>
            <person name="Tavera R."/>
            <person name="Benzerara K."/>
            <person name="Skouri-Panet F."/>
            <person name="Couradeau E."/>
            <person name="Gerard E."/>
            <person name="Loussert C."/>
            <person name="Novelo E."/>
            <person name="Zivanovic Y."/>
            <person name="Lopez-Garcia P."/>
        </authorList>
    </citation>
    <scope>NUCLEOTIDE SEQUENCE [LARGE SCALE GENOMIC DNA]</scope>
    <source>
        <strain evidence="13 14">D10</strain>
    </source>
</reference>
<dbReference type="PANTHER" id="PTHR35457">
    <property type="entry name" value="HEME A SYNTHASE"/>
    <property type="match status" value="1"/>
</dbReference>
<feature type="transmembrane region" description="Helical" evidence="12">
    <location>
        <begin position="213"/>
        <end position="233"/>
    </location>
</feature>
<keyword evidence="10" id="KW-1015">Disulfide bond</keyword>
<dbReference type="Proteomes" id="UP000180235">
    <property type="component" value="Chromosome"/>
</dbReference>
<dbReference type="OrthoDB" id="1447144at2"/>
<gene>
    <name evidence="13" type="ORF">GlitD10_1619</name>
</gene>
<keyword evidence="8" id="KW-0350">Heme biosynthesis</keyword>
<dbReference type="RefSeq" id="WP_071454456.1">
    <property type="nucleotide sequence ID" value="NZ_CP017675.1"/>
</dbReference>
<dbReference type="EMBL" id="CP017675">
    <property type="protein sequence ID" value="APB33943.1"/>
    <property type="molecule type" value="Genomic_DNA"/>
</dbReference>
<comment type="pathway">
    <text evidence="11">Porphyrin-containing compound metabolism.</text>
</comment>
<dbReference type="InterPro" id="IPR003780">
    <property type="entry name" value="COX15/CtaA_fam"/>
</dbReference>
<dbReference type="STRING" id="1188229.GlitD10_1619"/>
<evidence type="ECO:0000256" key="8">
    <source>
        <dbReference type="ARBA" id="ARBA00023133"/>
    </source>
</evidence>
<dbReference type="Pfam" id="PF02628">
    <property type="entry name" value="COX15-CtaA"/>
    <property type="match status" value="1"/>
</dbReference>
<proteinExistence type="predicted"/>
<keyword evidence="3 12" id="KW-0812">Transmembrane</keyword>
<feature type="transmembrane region" description="Helical" evidence="12">
    <location>
        <begin position="245"/>
        <end position="266"/>
    </location>
</feature>
<dbReference type="GO" id="GO:0016491">
    <property type="term" value="F:oxidoreductase activity"/>
    <property type="evidence" value="ECO:0007669"/>
    <property type="project" value="UniProtKB-KW"/>
</dbReference>
<evidence type="ECO:0000256" key="4">
    <source>
        <dbReference type="ARBA" id="ARBA00022723"/>
    </source>
</evidence>
<name>A0A1J0ADF8_9CYAN</name>
<comment type="subcellular location">
    <subcellularLocation>
        <location evidence="1">Membrane</location>
        <topology evidence="1">Multi-pass membrane protein</topology>
    </subcellularLocation>
</comment>
<evidence type="ECO:0000256" key="7">
    <source>
        <dbReference type="ARBA" id="ARBA00023004"/>
    </source>
</evidence>
<dbReference type="InterPro" id="IPR050450">
    <property type="entry name" value="COX15/CtaA_HemeA_synthase"/>
</dbReference>
<keyword evidence="2" id="KW-1003">Cell membrane</keyword>
<keyword evidence="9 12" id="KW-0472">Membrane</keyword>
<keyword evidence="7" id="KW-0408">Iron</keyword>
<evidence type="ECO:0000313" key="13">
    <source>
        <dbReference type="EMBL" id="APB33943.1"/>
    </source>
</evidence>
<evidence type="ECO:0000256" key="11">
    <source>
        <dbReference type="ARBA" id="ARBA00023444"/>
    </source>
</evidence>
<evidence type="ECO:0000256" key="1">
    <source>
        <dbReference type="ARBA" id="ARBA00004141"/>
    </source>
</evidence>
<dbReference type="GO" id="GO:0016020">
    <property type="term" value="C:membrane"/>
    <property type="evidence" value="ECO:0007669"/>
    <property type="project" value="UniProtKB-SubCell"/>
</dbReference>
<keyword evidence="4" id="KW-0479">Metal-binding</keyword>
<feature type="transmembrane region" description="Helical" evidence="12">
    <location>
        <begin position="138"/>
        <end position="158"/>
    </location>
</feature>
<evidence type="ECO:0000313" key="14">
    <source>
        <dbReference type="Proteomes" id="UP000180235"/>
    </source>
</evidence>